<accession>A0A1D8PKZ4</accession>
<dbReference type="KEGG" id="cal:CAALFM_C400230WA"/>
<dbReference type="InParanoid" id="A0A1D8PKZ4"/>
<dbReference type="Proteomes" id="UP000000559">
    <property type="component" value="Chromosome 4"/>
</dbReference>
<protein>
    <submittedName>
        <fullName evidence="2">Uncharacterized protein</fullName>
    </submittedName>
</protein>
<dbReference type="OMA" id="WLILHEN"/>
<organism evidence="2 3">
    <name type="scientific">Candida albicans (strain SC5314 / ATCC MYA-2876)</name>
    <name type="common">Yeast</name>
    <dbReference type="NCBI Taxonomy" id="237561"/>
    <lineage>
        <taxon>Eukaryota</taxon>
        <taxon>Fungi</taxon>
        <taxon>Dikarya</taxon>
        <taxon>Ascomycota</taxon>
        <taxon>Saccharomycotina</taxon>
        <taxon>Pichiomycetes</taxon>
        <taxon>Debaryomycetaceae</taxon>
        <taxon>Candida/Lodderomyces clade</taxon>
        <taxon>Candida</taxon>
    </lineage>
</organism>
<dbReference type="EMBL" id="CP017626">
    <property type="protein sequence ID" value="AOW28816.1"/>
    <property type="molecule type" value="Genomic_DNA"/>
</dbReference>
<evidence type="ECO:0000313" key="1">
    <source>
        <dbReference type="CGD" id="CAL0000175557"/>
    </source>
</evidence>
<proteinExistence type="predicted"/>
<gene>
    <name evidence="2" type="ordered locus">CAALFM_C400230WA</name>
    <name evidence="1" type="ordered locus">orf19.13093</name>
</gene>
<name>A0A1D8PKZ4_CANAL</name>
<dbReference type="RefSeq" id="XP_713329.1">
    <property type="nucleotide sequence ID" value="XM_708236.1"/>
</dbReference>
<reference evidence="2 3" key="1">
    <citation type="journal article" date="2004" name="Proc. Natl. Acad. Sci. U.S.A.">
        <title>The diploid genome sequence of Candida albicans.</title>
        <authorList>
            <person name="Jones T."/>
            <person name="Federspiel N.A."/>
            <person name="Chibana H."/>
            <person name="Dungan J."/>
            <person name="Kalman S."/>
            <person name="Magee B.B."/>
            <person name="Newport G."/>
            <person name="Thorstenson Y.R."/>
            <person name="Agabian N."/>
            <person name="Magee P.T."/>
            <person name="Davis R.W."/>
            <person name="Scherer S."/>
        </authorList>
    </citation>
    <scope>NUCLEOTIDE SEQUENCE [LARGE SCALE GENOMIC DNA]</scope>
    <source>
        <strain evidence="3">SC5314 / ATCC MYA-2876</strain>
    </source>
</reference>
<dbReference type="GeneID" id="3645034"/>
<dbReference type="CGD" id="CAL0000175557">
    <property type="gene designation" value="orf19.13093"/>
</dbReference>
<keyword evidence="3" id="KW-1185">Reference proteome</keyword>
<sequence length="202" mass="23524">MINSGNGCCCCFFLAGRLSYFFFRCWQKWTEKKIEKKVESCGRVSCPNQALLEFWLILHENSEKFLHSPFSYKYRNMFRIVARAPRILPYRRFTTTPSLRFFDKGPTAEEQAQALEKVSKVVAENPELYKLMVEFKQLLEKKGFETGAKPSMTQMFKLLADKDIREHGAKFKHFLETTDTGLTQNEIATVSGAFLFKNKDIK</sequence>
<evidence type="ECO:0000313" key="3">
    <source>
        <dbReference type="Proteomes" id="UP000000559"/>
    </source>
</evidence>
<reference evidence="2 3" key="3">
    <citation type="journal article" date="2013" name="Genome Biol.">
        <title>Assembly of a phased diploid Candida albicans genome facilitates allele-specific measurements and provides a simple model for repeat and indel structure.</title>
        <authorList>
            <person name="Muzzey D."/>
            <person name="Schwartz K."/>
            <person name="Weissman J.S."/>
            <person name="Sherlock G."/>
        </authorList>
    </citation>
    <scope>NUCLEOTIDE SEQUENCE [LARGE SCALE GENOMIC DNA]</scope>
    <source>
        <strain evidence="3">SC5314 / ATCC MYA-2876</strain>
    </source>
</reference>
<dbReference type="SMR" id="A0A1D8PKZ4"/>
<reference evidence="2 3" key="2">
    <citation type="journal article" date="2007" name="Genome Biol.">
        <title>Assembly of the Candida albicans genome into sixteen supercontigs aligned on the eight chromosomes.</title>
        <authorList>
            <person name="van het Hoog M."/>
            <person name="Rast T.J."/>
            <person name="Martchenko M."/>
            <person name="Grindle S."/>
            <person name="Dignard D."/>
            <person name="Hogues H."/>
            <person name="Cuomo C."/>
            <person name="Berriman M."/>
            <person name="Scherer S."/>
            <person name="Magee B.B."/>
            <person name="Whiteway M."/>
            <person name="Chibana H."/>
            <person name="Nantel A."/>
            <person name="Magee P.T."/>
        </authorList>
    </citation>
    <scope>GENOME REANNOTATION</scope>
    <source>
        <strain evidence="3">SC5314 / ATCC MYA-2876</strain>
    </source>
</reference>
<dbReference type="eggNOG" id="ENOG502RS1P">
    <property type="taxonomic scope" value="Eukaryota"/>
</dbReference>
<evidence type="ECO:0000313" key="2">
    <source>
        <dbReference type="EMBL" id="AOW28816.1"/>
    </source>
</evidence>
<dbReference type="OrthoDB" id="10008801at2759"/>
<dbReference type="AlphaFoldDB" id="A0A1D8PKZ4"/>
<dbReference type="VEuPathDB" id="FungiDB:C4_00230W_A"/>